<feature type="compositionally biased region" description="Polar residues" evidence="1">
    <location>
        <begin position="60"/>
        <end position="72"/>
    </location>
</feature>
<keyword evidence="4" id="KW-1185">Reference proteome</keyword>
<proteinExistence type="predicted"/>
<sequence>MKANSVSRRHVRGQGMTEYIIIVALIAVAAIGVYNLFGKTVRNQTAGMSAALGGADTEAKTANSNGTKSGKATKTEADKTKSLTNFTDSVDAK</sequence>
<name>A0A643FGP0_IDEDE</name>
<evidence type="ECO:0000313" key="4">
    <source>
        <dbReference type="Proteomes" id="UP000430120"/>
    </source>
</evidence>
<dbReference type="OrthoDB" id="9110858at2"/>
<reference evidence="3 4" key="1">
    <citation type="submission" date="2019-09" db="EMBL/GenBank/DDBJ databases">
        <title>Draft genome sequences of 48 bacterial type strains from the CCUG.</title>
        <authorList>
            <person name="Tunovic T."/>
            <person name="Pineiro-Iglesias B."/>
            <person name="Unosson C."/>
            <person name="Inganas E."/>
            <person name="Ohlen M."/>
            <person name="Cardew S."/>
            <person name="Jensie-Markopoulos S."/>
            <person name="Salva-Serra F."/>
            <person name="Jaen-Luchoro D."/>
            <person name="Karlsson R."/>
            <person name="Svensson-Stadler L."/>
            <person name="Chun J."/>
            <person name="Moore E."/>
        </authorList>
    </citation>
    <scope>NUCLEOTIDE SEQUENCE [LARGE SCALE GENOMIC DNA]</scope>
    <source>
        <strain evidence="3 4">CCUG 30977</strain>
    </source>
</reference>
<evidence type="ECO:0000256" key="1">
    <source>
        <dbReference type="SAM" id="MobiDB-lite"/>
    </source>
</evidence>
<dbReference type="EMBL" id="VZPB01000005">
    <property type="protein sequence ID" value="KAB0584601.1"/>
    <property type="molecule type" value="Genomic_DNA"/>
</dbReference>
<keyword evidence="2" id="KW-0472">Membrane</keyword>
<keyword evidence="2" id="KW-0812">Transmembrane</keyword>
<evidence type="ECO:0000313" key="3">
    <source>
        <dbReference type="EMBL" id="KAB0584601.1"/>
    </source>
</evidence>
<dbReference type="RefSeq" id="WP_151122549.1">
    <property type="nucleotide sequence ID" value="NZ_CP088081.1"/>
</dbReference>
<organism evidence="3 4">
    <name type="scientific">Ideonella dechloratans</name>
    <dbReference type="NCBI Taxonomy" id="36863"/>
    <lineage>
        <taxon>Bacteria</taxon>
        <taxon>Pseudomonadati</taxon>
        <taxon>Pseudomonadota</taxon>
        <taxon>Betaproteobacteria</taxon>
        <taxon>Burkholderiales</taxon>
        <taxon>Sphaerotilaceae</taxon>
        <taxon>Ideonella</taxon>
    </lineage>
</organism>
<protein>
    <submittedName>
        <fullName evidence="3">Pilus assembly protein</fullName>
    </submittedName>
</protein>
<evidence type="ECO:0000256" key="2">
    <source>
        <dbReference type="SAM" id="Phobius"/>
    </source>
</evidence>
<keyword evidence="2" id="KW-1133">Transmembrane helix</keyword>
<dbReference type="AlphaFoldDB" id="A0A643FGP0"/>
<dbReference type="Proteomes" id="UP000430120">
    <property type="component" value="Unassembled WGS sequence"/>
</dbReference>
<feature type="region of interest" description="Disordered" evidence="1">
    <location>
        <begin position="53"/>
        <end position="78"/>
    </location>
</feature>
<feature type="transmembrane region" description="Helical" evidence="2">
    <location>
        <begin position="20"/>
        <end position="37"/>
    </location>
</feature>
<accession>A0A643FGP0</accession>
<gene>
    <name evidence="3" type="ORF">F7Q92_03570</name>
</gene>
<comment type="caution">
    <text evidence="3">The sequence shown here is derived from an EMBL/GenBank/DDBJ whole genome shotgun (WGS) entry which is preliminary data.</text>
</comment>